<feature type="region of interest" description="Disordered" evidence="1">
    <location>
        <begin position="1055"/>
        <end position="1091"/>
    </location>
</feature>
<feature type="region of interest" description="Disordered" evidence="1">
    <location>
        <begin position="1852"/>
        <end position="1887"/>
    </location>
</feature>
<feature type="region of interest" description="Disordered" evidence="1">
    <location>
        <begin position="470"/>
        <end position="513"/>
    </location>
</feature>
<dbReference type="InterPro" id="IPR005112">
    <property type="entry name" value="dDENN_dom"/>
</dbReference>
<proteinExistence type="predicted"/>
<feature type="domain" description="UDENN" evidence="2">
    <location>
        <begin position="1"/>
        <end position="167"/>
    </location>
</feature>
<feature type="region of interest" description="Disordered" evidence="1">
    <location>
        <begin position="1648"/>
        <end position="1672"/>
    </location>
</feature>
<dbReference type="SMART" id="SM00801">
    <property type="entry name" value="dDENN"/>
    <property type="match status" value="1"/>
</dbReference>
<comment type="caution">
    <text evidence="3">The sequence shown here is derived from an EMBL/GenBank/DDBJ whole genome shotgun (WGS) entry which is preliminary data.</text>
</comment>
<dbReference type="Pfam" id="PF12335">
    <property type="entry name" value="SBF2"/>
    <property type="match status" value="1"/>
</dbReference>
<dbReference type="EMBL" id="JXXN02000775">
    <property type="protein sequence ID" value="THD26344.1"/>
    <property type="molecule type" value="Genomic_DNA"/>
</dbReference>
<dbReference type="GO" id="GO:0016020">
    <property type="term" value="C:membrane"/>
    <property type="evidence" value="ECO:0007669"/>
    <property type="project" value="TreeGrafter"/>
</dbReference>
<dbReference type="Proteomes" id="UP000230066">
    <property type="component" value="Unassembled WGS sequence"/>
</dbReference>
<evidence type="ECO:0000259" key="2">
    <source>
        <dbReference type="PROSITE" id="PS50211"/>
    </source>
</evidence>
<dbReference type="GO" id="GO:0005085">
    <property type="term" value="F:guanyl-nucleotide exchange factor activity"/>
    <property type="evidence" value="ECO:0007669"/>
    <property type="project" value="TreeGrafter"/>
</dbReference>
<feature type="region of interest" description="Disordered" evidence="1">
    <location>
        <begin position="1329"/>
        <end position="1377"/>
    </location>
</feature>
<dbReference type="InterPro" id="IPR037516">
    <property type="entry name" value="Tripartite_DENN"/>
</dbReference>
<feature type="compositionally biased region" description="Polar residues" evidence="1">
    <location>
        <begin position="1055"/>
        <end position="1065"/>
    </location>
</feature>
<dbReference type="PROSITE" id="PS50211">
    <property type="entry name" value="DENN"/>
    <property type="match status" value="1"/>
</dbReference>
<keyword evidence="4" id="KW-1185">Reference proteome</keyword>
<dbReference type="Gene3D" id="3.40.50.11500">
    <property type="match status" value="1"/>
</dbReference>
<sequence length="1919" mass="211021">MFPQPQSTDGVVPGSDCHSLSSKIRLDVFVVDLDGGSVACPENLPVPQLPEPYFNEVVESLFQILSPELLTADHVYPPKPHGSMPDLVVQDKQLRAVFVRLFASLFSGYRSCLSITRIHPQPVIHFNQSLFIMLRTISSHNEFFERLLSSMRFQQFILERGPPFRVCDVFDEVCDAAQPPERQRTSNLGLMGTDDDEDVPCPIGGVRPALDERLSQKLLENECGEKQIEHILPDEAIEAHKRIHQTPFPFLDSRLVDQLTYEASQRKNKTSQYQKSEPRFVPQGHILDRQLFKAVMFPDKNRVLREFIADIFNQHITEALKRRNTIRQDLKSRPIRRLFVDELQRCLIPVPNMSPSEAINDLANNTDRCLHEQRALLTWEQFELIVDLLDEALCQESQSEDTGIAPIVMELSTKFCTQLNNVRYYANMTHQIQRHHVWEQMSFWESVFNEHVNSQIRQLYLHFSEQEQQQQQYNQQRSLPSSHQGDNNTEKSFGPSPNENGMSPPTDTQKGERVITVGIRRKFQPSYTANMSALEIAAEEMRLVNSRPADVQQSLEVQEESTVYAQIIHFINLIVNFRIPVDVGAAAASVYGDPSALNNFTGTVDSNHVDYAVNMHDTAFGSTHRVHQKENGIISDGDRSTVDVGSNWRPRYTDLVDRLPISSGHPTSRHPSPGDLVDLFVSVFVRLISLQCVNSFRSFSPVPLRFVSLLIIRVCKGVIEGHLLNLETIYPEVKNIPKTKKPEIANPTLLASEVAIPIGGYDCVRCQLLVDGRLERTDCQLLDALGDLSAAGSGAQNGPDKSGPAGSPVENEFEVDAMLRPLLPAQGALFVTNYRIIFTGVPKDPYQSNKVITRSFPIAALHSIKKLGVMRITTVFPATTSAQPNPYAPSQRRAGTLFTVKRSRAAGPMSKRKGGYRGTSASGGGVEVGGRKGLVRFDENLDVIALRALTLQLLKLGFDPDEITPDTRDELRSLLNELRYPSTLRMGFNSPPFGLSLTPTITHLKPELDSRLSMTRTDSVGPYKPAKYERRNSVSSIQSTVIGELLPARQASLGASYQTTGSSGIRVSPEQLATGRSEESGEQATSHTSSSKEHARYLLALVDMSFGAMSAAGFSNIGQPSSTGSDSMYGDREHISASMNTSTTIVSPVMEPGQHHRRSNHTLAVSNAFQFSGGKTRFVYFIILYTFPSPWSPFREQRIALGRIAGIAMGQYRGRGTPMGSMASGLEVDTSSTASSSQVHIRGGGSPRNQSSRTQARVSGVTGTVNPMAAALYLLGERSMMKNLAKHSSLRSVEFVPVDFFSYSAIADSFKILFKACLPHDLGKSCGTGGSIGSQNSPPDLDPIGAGSTVSGGGGGGSGGTSSAGGGGGGGGGTNSVNVTGQTSASLQTANIHTAINDSGWLIQIQSLLQLAGAVVYLLDTQGASVALCLEDGTDAVTQFLAHHHISNRFHNFKYDNEAERVNAWLNVNEGLNRNFSAPACITNNAVSASSAMTTTTSVAGSEQDKLLQQYDQHSIWTYIQRQHDEWPVFFNFRYSQQMGEKTLLPATNLASLDIWQFYLSEDLATGPTYDLDHFSPSYRKQNNRPYEPILRQGFNNTHVEQTYAVLGLREGEEAIGWRRAWEQAQEEVNFYPQVPPVRRRMHRLIIDSSTATRSGKPSESSSKTSGLHELINPNRLTITMDFREGSEPANSLTAMNTDTLFAPPPRRALSGAMNDLSHPCINHTTLTPQRAAGMKSSGEPVGASSDPSFRVDSNLNRTAKAKDDLPQVVNGLITNGKAVRIVRVHPTHSLTSESEDEAFHDDGLEEAYTEPDDLGSDIDSLDDCMAARSAAMDDHRAATLRRLTRRPLRLTQNSELLSQPSLETGLSSGFGNESDSLTSGSVYSSNQPKSAVLSTVATVDEIATSTLMFSTVNVCTSF</sequence>
<dbReference type="SMART" id="SM00568">
    <property type="entry name" value="GRAM"/>
    <property type="match status" value="1"/>
</dbReference>
<feature type="compositionally biased region" description="Polar residues" evidence="1">
    <location>
        <begin position="477"/>
        <end position="508"/>
    </location>
</feature>
<evidence type="ECO:0000313" key="4">
    <source>
        <dbReference type="Proteomes" id="UP000230066"/>
    </source>
</evidence>
<dbReference type="InterPro" id="IPR022096">
    <property type="entry name" value="SBF1/SBF2"/>
</dbReference>
<evidence type="ECO:0000256" key="1">
    <source>
        <dbReference type="SAM" id="MobiDB-lite"/>
    </source>
</evidence>
<protein>
    <submittedName>
        <fullName evidence="3">Myotubularin protein 5</fullName>
    </submittedName>
</protein>
<dbReference type="InterPro" id="IPR043153">
    <property type="entry name" value="DENN_C"/>
</dbReference>
<evidence type="ECO:0000313" key="3">
    <source>
        <dbReference type="EMBL" id="THD26344.1"/>
    </source>
</evidence>
<feature type="compositionally biased region" description="Gly residues" evidence="1">
    <location>
        <begin position="1350"/>
        <end position="1374"/>
    </location>
</feature>
<accession>A0A4E0RK62</accession>
<feature type="compositionally biased region" description="Low complexity" evidence="1">
    <location>
        <begin position="1655"/>
        <end position="1666"/>
    </location>
</feature>
<dbReference type="GO" id="GO:0005737">
    <property type="term" value="C:cytoplasm"/>
    <property type="evidence" value="ECO:0007669"/>
    <property type="project" value="TreeGrafter"/>
</dbReference>
<organism evidence="3 4">
    <name type="scientific">Fasciola hepatica</name>
    <name type="common">Liver fluke</name>
    <dbReference type="NCBI Taxonomy" id="6192"/>
    <lineage>
        <taxon>Eukaryota</taxon>
        <taxon>Metazoa</taxon>
        <taxon>Spiralia</taxon>
        <taxon>Lophotrochozoa</taxon>
        <taxon>Platyhelminthes</taxon>
        <taxon>Trematoda</taxon>
        <taxon>Digenea</taxon>
        <taxon>Plagiorchiida</taxon>
        <taxon>Echinostomata</taxon>
        <taxon>Echinostomatoidea</taxon>
        <taxon>Fasciolidae</taxon>
        <taxon>Fasciola</taxon>
    </lineage>
</organism>
<dbReference type="InterPro" id="IPR029021">
    <property type="entry name" value="Prot-tyrosine_phosphatase-like"/>
</dbReference>
<reference evidence="3" key="1">
    <citation type="submission" date="2019-03" db="EMBL/GenBank/DDBJ databases">
        <title>Improved annotation for the trematode Fasciola hepatica.</title>
        <authorList>
            <person name="Choi Y.-J."/>
            <person name="Martin J."/>
            <person name="Mitreva M."/>
        </authorList>
    </citation>
    <scope>NUCLEOTIDE SEQUENCE [LARGE SCALE GENOMIC DNA]</scope>
</reference>
<gene>
    <name evidence="3" type="ORF">D915_002640</name>
</gene>
<feature type="compositionally biased region" description="Polar residues" evidence="1">
    <location>
        <begin position="1853"/>
        <end position="1887"/>
    </location>
</feature>
<feature type="region of interest" description="Disordered" evidence="1">
    <location>
        <begin position="1234"/>
        <end position="1259"/>
    </location>
</feature>
<dbReference type="InterPro" id="IPR030564">
    <property type="entry name" value="Myotubularin"/>
</dbReference>
<feature type="compositionally biased region" description="Polar residues" evidence="1">
    <location>
        <begin position="1247"/>
        <end position="1259"/>
    </location>
</feature>
<dbReference type="SUPFAM" id="SSF52799">
    <property type="entry name" value="(Phosphotyrosine protein) phosphatases II"/>
    <property type="match status" value="1"/>
</dbReference>
<dbReference type="PANTHER" id="PTHR10807:SF109">
    <property type="entry name" value="SET DOMAIN BINDING FACTOR, ISOFORM A"/>
    <property type="match status" value="1"/>
</dbReference>
<dbReference type="PANTHER" id="PTHR10807">
    <property type="entry name" value="MYOTUBULARIN-RELATED"/>
    <property type="match status" value="1"/>
</dbReference>
<name>A0A4E0RK62_FASHE</name>
<dbReference type="InterPro" id="IPR004182">
    <property type="entry name" value="GRAM"/>
</dbReference>